<comment type="caution">
    <text evidence="8">The sequence shown here is derived from an EMBL/GenBank/DDBJ whole genome shotgun (WGS) entry which is preliminary data.</text>
</comment>
<protein>
    <submittedName>
        <fullName evidence="8">Tripartite motif-containing protein 5</fullName>
    </submittedName>
</protein>
<dbReference type="Gene3D" id="3.30.40.10">
    <property type="entry name" value="Zinc/RING finger domain, C3HC4 (zinc finger)"/>
    <property type="match status" value="1"/>
</dbReference>
<sequence length="629" mass="71177">MDTSHEKESKLLVCPVCTEEYKTPKIVSCGHSICMEPCLKSLLQRDSPSCPVCLSDIQPTSSMSAESFPTNLALEALLNKKDIDLKASHGTAYTKTPVINQLCDIHEERLSKFCVTCSELICEKCVTEIHDHEHEITTLAEAAEKYSSRLKEVDQALKAGNEKLEKLSELLENAKMNCKTDADAIKTNIAEAETWAVQLVRNCMIDLCSKTDQKKVEMIKEIKKTELEESELVMFSKYLINLSESLQSDNLQGFNATSKNGIDNLKRKSEELSEHITLLERRHIPNEIGLCFQAASSKDLQFNALGTLEFSPSEKESTPATCTIWLQSQVKEIFRTNLYDDSYKGFAELKSSWNVFTSARGRFTSGKGIFYLGSCLYGVSLSSMITPVTDISGFCVLCHSKNNVYKIKHDPSSERCPTSYDARKLDITEETVISAICWDETRADCYALLKDGFTIISINFSGLMKRKVQVKLDEPVASVTSRQLHVSEQGGMAICDKDRKLIRYYDKVQSKASKIVTAPPEIRGWYPVYVVTRKVDQRWFVAWETLSCEIEEDGVPYARIYQYSERFNLEGLRFKLSCHNVEAFSFGDSCNNRMEMVIAKKSYNSEQTIVSCYTFEKEAVDENEDEDET</sequence>
<dbReference type="Proteomes" id="UP001152320">
    <property type="component" value="Chromosome 1"/>
</dbReference>
<keyword evidence="5" id="KW-0175">Coiled coil</keyword>
<dbReference type="OrthoDB" id="6105938at2759"/>
<dbReference type="AlphaFoldDB" id="A0A9Q1CNK6"/>
<evidence type="ECO:0000256" key="1">
    <source>
        <dbReference type="ARBA" id="ARBA00022723"/>
    </source>
</evidence>
<dbReference type="PANTHER" id="PTHR25462:SF305">
    <property type="entry name" value="RING-TYPE DOMAIN-CONTAINING PROTEIN"/>
    <property type="match status" value="1"/>
</dbReference>
<dbReference type="InterPro" id="IPR018957">
    <property type="entry name" value="Znf_C3HC4_RING-type"/>
</dbReference>
<feature type="domain" description="B box-type" evidence="7">
    <location>
        <begin position="98"/>
        <end position="139"/>
    </location>
</feature>
<organism evidence="8 9">
    <name type="scientific">Holothuria leucospilota</name>
    <name type="common">Black long sea cucumber</name>
    <name type="synonym">Mertensiothuria leucospilota</name>
    <dbReference type="NCBI Taxonomy" id="206669"/>
    <lineage>
        <taxon>Eukaryota</taxon>
        <taxon>Metazoa</taxon>
        <taxon>Echinodermata</taxon>
        <taxon>Eleutherozoa</taxon>
        <taxon>Echinozoa</taxon>
        <taxon>Holothuroidea</taxon>
        <taxon>Aspidochirotacea</taxon>
        <taxon>Aspidochirotida</taxon>
        <taxon>Holothuriidae</taxon>
        <taxon>Holothuria</taxon>
    </lineage>
</organism>
<keyword evidence="3" id="KW-0862">Zinc</keyword>
<dbReference type="GO" id="GO:0005654">
    <property type="term" value="C:nucleoplasm"/>
    <property type="evidence" value="ECO:0007669"/>
    <property type="project" value="TreeGrafter"/>
</dbReference>
<evidence type="ECO:0000256" key="2">
    <source>
        <dbReference type="ARBA" id="ARBA00022771"/>
    </source>
</evidence>
<dbReference type="GO" id="GO:0061630">
    <property type="term" value="F:ubiquitin protein ligase activity"/>
    <property type="evidence" value="ECO:0007669"/>
    <property type="project" value="TreeGrafter"/>
</dbReference>
<keyword evidence="1" id="KW-0479">Metal-binding</keyword>
<dbReference type="Pfam" id="PF00097">
    <property type="entry name" value="zf-C3HC4"/>
    <property type="match status" value="1"/>
</dbReference>
<dbReference type="PANTHER" id="PTHR25462">
    <property type="entry name" value="BONUS, ISOFORM C-RELATED"/>
    <property type="match status" value="1"/>
</dbReference>
<evidence type="ECO:0000313" key="9">
    <source>
        <dbReference type="Proteomes" id="UP001152320"/>
    </source>
</evidence>
<dbReference type="GO" id="GO:0008270">
    <property type="term" value="F:zinc ion binding"/>
    <property type="evidence" value="ECO:0007669"/>
    <property type="project" value="UniProtKB-KW"/>
</dbReference>
<dbReference type="PROSITE" id="PS50119">
    <property type="entry name" value="ZF_BBOX"/>
    <property type="match status" value="1"/>
</dbReference>
<keyword evidence="9" id="KW-1185">Reference proteome</keyword>
<evidence type="ECO:0000313" key="8">
    <source>
        <dbReference type="EMBL" id="KAJ8048201.1"/>
    </source>
</evidence>
<name>A0A9Q1CNK6_HOLLE</name>
<dbReference type="InterPro" id="IPR013083">
    <property type="entry name" value="Znf_RING/FYVE/PHD"/>
</dbReference>
<reference evidence="8" key="1">
    <citation type="submission" date="2021-10" db="EMBL/GenBank/DDBJ databases">
        <title>Tropical sea cucumber genome reveals ecological adaptation and Cuvierian tubules defense mechanism.</title>
        <authorList>
            <person name="Chen T."/>
        </authorList>
    </citation>
    <scope>NUCLEOTIDE SEQUENCE</scope>
    <source>
        <strain evidence="8">Nanhai2018</strain>
        <tissue evidence="8">Muscle</tissue>
    </source>
</reference>
<dbReference type="CDD" id="cd16449">
    <property type="entry name" value="RING-HC"/>
    <property type="match status" value="1"/>
</dbReference>
<feature type="coiled-coil region" evidence="5">
    <location>
        <begin position="150"/>
        <end position="181"/>
    </location>
</feature>
<evidence type="ECO:0000256" key="3">
    <source>
        <dbReference type="ARBA" id="ARBA00022833"/>
    </source>
</evidence>
<dbReference type="Gene3D" id="3.30.160.60">
    <property type="entry name" value="Classic Zinc Finger"/>
    <property type="match status" value="1"/>
</dbReference>
<dbReference type="InterPro" id="IPR000315">
    <property type="entry name" value="Znf_B-box"/>
</dbReference>
<dbReference type="SUPFAM" id="SSF57850">
    <property type="entry name" value="RING/U-box"/>
    <property type="match status" value="1"/>
</dbReference>
<proteinExistence type="predicted"/>
<evidence type="ECO:0000259" key="7">
    <source>
        <dbReference type="PROSITE" id="PS50119"/>
    </source>
</evidence>
<gene>
    <name evidence="8" type="ORF">HOLleu_00416</name>
</gene>
<feature type="domain" description="RING-type" evidence="6">
    <location>
        <begin position="14"/>
        <end position="53"/>
    </location>
</feature>
<dbReference type="SMART" id="SM00336">
    <property type="entry name" value="BBOX"/>
    <property type="match status" value="1"/>
</dbReference>
<accession>A0A9Q1CNK6</accession>
<evidence type="ECO:0000256" key="4">
    <source>
        <dbReference type="PROSITE-ProRule" id="PRU00024"/>
    </source>
</evidence>
<dbReference type="SUPFAM" id="SSF57845">
    <property type="entry name" value="B-box zinc-binding domain"/>
    <property type="match status" value="1"/>
</dbReference>
<evidence type="ECO:0000259" key="6">
    <source>
        <dbReference type="PROSITE" id="PS50089"/>
    </source>
</evidence>
<evidence type="ECO:0000256" key="5">
    <source>
        <dbReference type="SAM" id="Coils"/>
    </source>
</evidence>
<dbReference type="InterPro" id="IPR047153">
    <property type="entry name" value="TRIM45/56/19-like"/>
</dbReference>
<dbReference type="InterPro" id="IPR001841">
    <property type="entry name" value="Znf_RING"/>
</dbReference>
<keyword evidence="2 4" id="KW-0863">Zinc-finger</keyword>
<dbReference type="EMBL" id="JAIZAY010000001">
    <property type="protein sequence ID" value="KAJ8048201.1"/>
    <property type="molecule type" value="Genomic_DNA"/>
</dbReference>
<dbReference type="Pfam" id="PF00643">
    <property type="entry name" value="zf-B_box"/>
    <property type="match status" value="1"/>
</dbReference>
<dbReference type="PROSITE" id="PS50089">
    <property type="entry name" value="ZF_RING_2"/>
    <property type="match status" value="1"/>
</dbReference>